<dbReference type="VEuPathDB" id="PiroplasmaDB:BEWA_046590"/>
<organism evidence="2 3">
    <name type="scientific">Theileria equi strain WA</name>
    <dbReference type="NCBI Taxonomy" id="1537102"/>
    <lineage>
        <taxon>Eukaryota</taxon>
        <taxon>Sar</taxon>
        <taxon>Alveolata</taxon>
        <taxon>Apicomplexa</taxon>
        <taxon>Aconoidasida</taxon>
        <taxon>Piroplasmida</taxon>
        <taxon>Theileriidae</taxon>
        <taxon>Theileria</taxon>
    </lineage>
</organism>
<dbReference type="EMBL" id="ACOU01000007">
    <property type="protein sequence ID" value="EKX72195.1"/>
    <property type="molecule type" value="Genomic_DNA"/>
</dbReference>
<dbReference type="GeneID" id="15804981"/>
<reference evidence="2 3" key="1">
    <citation type="journal article" date="2012" name="BMC Genomics">
        <title>Comparative genomic analysis and phylogenetic position of Theileria equi.</title>
        <authorList>
            <person name="Kappmeyer L.S."/>
            <person name="Thiagarajan M."/>
            <person name="Herndon D.R."/>
            <person name="Ramsay J.D."/>
            <person name="Caler E."/>
            <person name="Djikeng A."/>
            <person name="Gillespie J.J."/>
            <person name="Lau A.O."/>
            <person name="Roalson E.H."/>
            <person name="Silva J.C."/>
            <person name="Silva M.G."/>
            <person name="Suarez C.E."/>
            <person name="Ueti M.W."/>
            <person name="Nene V.M."/>
            <person name="Mealey R.H."/>
            <person name="Knowles D.P."/>
            <person name="Brayton K.A."/>
        </authorList>
    </citation>
    <scope>NUCLEOTIDE SEQUENCE [LARGE SCALE GENOMIC DNA]</scope>
    <source>
        <strain evidence="2 3">WA</strain>
    </source>
</reference>
<proteinExistence type="predicted"/>
<dbReference type="Proteomes" id="UP000031512">
    <property type="component" value="Unassembled WGS sequence"/>
</dbReference>
<comment type="caution">
    <text evidence="2">The sequence shown here is derived from an EMBL/GenBank/DDBJ whole genome shotgun (WGS) entry which is preliminary data.</text>
</comment>
<feature type="region of interest" description="Disordered" evidence="1">
    <location>
        <begin position="161"/>
        <end position="182"/>
    </location>
</feature>
<dbReference type="RefSeq" id="XP_004831647.1">
    <property type="nucleotide sequence ID" value="XM_004831590.1"/>
</dbReference>
<dbReference type="AlphaFoldDB" id="L1LAB1"/>
<protein>
    <submittedName>
        <fullName evidence="2">Uncharacterized protein</fullName>
    </submittedName>
</protein>
<sequence>MSEEVQHVTQVSLDLHLGQCTVIHRDIRTGKIINLYVESFKEVHTGRPDPKNVENVADFEGHTCHSNVCKGYSEDAYTENGEGNGFLEHTTDPAAVTESPDSDYECCGQGDHYEYVQGKLHQEQESDYLAYVPFENSEGSTDVQLDCSDEDYSDKLTVNLESEEHDEKECETSSPPASVLDDNRPKRRIAVNNVTPTFALGRYEVYEHIIPDSVESCKVNYGGLIQEIPVVLEDSEEVNVRFRDKIHTSAHSAKRVFVYFCKDTPLLIYIKAPEGKGRGRWLKNRQDGGAWEVVEYPPANEYAYRDIVDVLDTLESDCGPPCVIVDISQKEGAYVDPDSPSKHQITVVKNVGPQSEVPDNYIMYDHTIEGRSYFTMATAKCAGETIDIIRNIDKVTRVSVYYWEHDNHYNMPLVMRVSRHAGDEWHENGGSPKNTKWNALPDFSA</sequence>
<feature type="region of interest" description="Disordered" evidence="1">
    <location>
        <begin position="425"/>
        <end position="445"/>
    </location>
</feature>
<evidence type="ECO:0000313" key="3">
    <source>
        <dbReference type="Proteomes" id="UP000031512"/>
    </source>
</evidence>
<name>L1LAB1_THEEQ</name>
<gene>
    <name evidence="2" type="ORF">BEWA_046590</name>
</gene>
<dbReference type="KEGG" id="beq:BEWA_046590"/>
<evidence type="ECO:0000256" key="1">
    <source>
        <dbReference type="SAM" id="MobiDB-lite"/>
    </source>
</evidence>
<keyword evidence="3" id="KW-1185">Reference proteome</keyword>
<evidence type="ECO:0000313" key="2">
    <source>
        <dbReference type="EMBL" id="EKX72195.1"/>
    </source>
</evidence>
<accession>L1LAB1</accession>